<keyword evidence="10" id="KW-1185">Reference proteome</keyword>
<dbReference type="GeneTree" id="ENSGT00940000155295"/>
<dbReference type="GO" id="GO:0015485">
    <property type="term" value="F:cholesterol binding"/>
    <property type="evidence" value="ECO:0007669"/>
    <property type="project" value="TreeGrafter"/>
</dbReference>
<sequence>MCWSPPESESELSLSGFETVASHSCEEDEEDEGSVMLSSPCSSPTSMLQEDHHGNKDELQPNGITKHRTSLPAPMFSRNDFSIWSILRNCIGMELSKITMPVIFNEPLSFLQRLTEYMEHTYLIHQANASSDSVERMKVGSSVTSWRHRVWTWFNWTSAVSELSVEDLGFRLISEQVSHHPPVSAFHAEGLKQDFVFHGSIYPKLKFWGKSVEAEPKGVITLELPKYNEAYTWTNPTCCVHNIIVGQLWIEQYGNMEVINHRTGERCCLNFKPCGLFGKELHKVEGYILDKSKKKLCALYGKWTECLYVVDPSAFEVHKKNDKKGSEEKKSSKADQEGLPSSPAADTVEVIPGSQLLWRIAPRPANSAQMYSFTSFAMQLNELHKEMEGVIPQTDCRLRPDIRAMENGDIDFASEEKKRLEEKQRAARKNRSKSDEEWKTKWFQQGQNPHISSQDWLFCGGYWDRTYSQQPDIY</sequence>
<dbReference type="Ensembl" id="ENSAOCT00000039865.1">
    <property type="protein sequence ID" value="ENSAOCP00000067569.1"/>
    <property type="gene ID" value="ENSAOCG00000000159.2"/>
</dbReference>
<feature type="region of interest" description="Disordered" evidence="8">
    <location>
        <begin position="1"/>
        <end position="71"/>
    </location>
</feature>
<dbReference type="SUPFAM" id="SSF144000">
    <property type="entry name" value="Oxysterol-binding protein-like"/>
    <property type="match status" value="1"/>
</dbReference>
<dbReference type="PANTHER" id="PTHR10972:SF53">
    <property type="entry name" value="OXYSTEROL-BINDING PROTEIN-RELATED PROTEIN 1"/>
    <property type="match status" value="1"/>
</dbReference>
<dbReference type="Gene3D" id="3.30.70.3490">
    <property type="match status" value="1"/>
</dbReference>
<feature type="compositionally biased region" description="Low complexity" evidence="8">
    <location>
        <begin position="1"/>
        <end position="15"/>
    </location>
</feature>
<evidence type="ECO:0000313" key="9">
    <source>
        <dbReference type="Ensembl" id="ENSAOCP00000067569.1"/>
    </source>
</evidence>
<evidence type="ECO:0000256" key="5">
    <source>
        <dbReference type="RuleBase" id="RU003844"/>
    </source>
</evidence>
<proteinExistence type="inferred from homology"/>
<evidence type="ECO:0000313" key="10">
    <source>
        <dbReference type="Proteomes" id="UP001501940"/>
    </source>
</evidence>
<dbReference type="Proteomes" id="UP001501940">
    <property type="component" value="Chromosome 2"/>
</dbReference>
<reference evidence="9 10" key="1">
    <citation type="submission" date="2022-01" db="EMBL/GenBank/DDBJ databases">
        <title>A chromosome-scale genome assembly of the false clownfish, Amphiprion ocellaris.</title>
        <authorList>
            <person name="Ryu T."/>
        </authorList>
    </citation>
    <scope>NUCLEOTIDE SEQUENCE [LARGE SCALE GENOMIC DNA]</scope>
</reference>
<dbReference type="FunFam" id="2.40.160.120:FF:000005">
    <property type="entry name" value="Oxysterol-binding protein"/>
    <property type="match status" value="1"/>
</dbReference>
<dbReference type="GO" id="GO:0005829">
    <property type="term" value="C:cytosol"/>
    <property type="evidence" value="ECO:0007669"/>
    <property type="project" value="TreeGrafter"/>
</dbReference>
<feature type="compositionally biased region" description="Polar residues" evidence="8">
    <location>
        <begin position="36"/>
        <end position="48"/>
    </location>
</feature>
<dbReference type="InterPro" id="IPR018494">
    <property type="entry name" value="Oxysterol-bd_CS"/>
</dbReference>
<dbReference type="PANTHER" id="PTHR10972">
    <property type="entry name" value="OXYSTEROL-BINDING PROTEIN-RELATED"/>
    <property type="match status" value="1"/>
</dbReference>
<keyword evidence="7" id="KW-0175">Coiled coil</keyword>
<protein>
    <recommendedName>
        <fullName evidence="6">Oxysterol-binding protein</fullName>
    </recommendedName>
</protein>
<reference evidence="9" key="3">
    <citation type="submission" date="2025-09" db="UniProtKB">
        <authorList>
            <consortium name="Ensembl"/>
        </authorList>
    </citation>
    <scope>IDENTIFICATION</scope>
</reference>
<reference evidence="9" key="2">
    <citation type="submission" date="2025-08" db="UniProtKB">
        <authorList>
            <consortium name="Ensembl"/>
        </authorList>
    </citation>
    <scope>IDENTIFICATION</scope>
</reference>
<accession>A0AAQ5ZR48</accession>
<keyword evidence="3 6" id="KW-0445">Lipid transport</keyword>
<evidence type="ECO:0000256" key="1">
    <source>
        <dbReference type="ARBA" id="ARBA00008842"/>
    </source>
</evidence>
<dbReference type="GO" id="GO:0097038">
    <property type="term" value="C:perinuclear endoplasmic reticulum"/>
    <property type="evidence" value="ECO:0007669"/>
    <property type="project" value="TreeGrafter"/>
</dbReference>
<evidence type="ECO:0000256" key="3">
    <source>
        <dbReference type="ARBA" id="ARBA00023055"/>
    </source>
</evidence>
<dbReference type="Gene3D" id="2.40.160.120">
    <property type="match status" value="1"/>
</dbReference>
<evidence type="ECO:0000256" key="6">
    <source>
        <dbReference type="RuleBase" id="RU003845"/>
    </source>
</evidence>
<comment type="similarity">
    <text evidence="1 5">Belongs to the OSBP family.</text>
</comment>
<dbReference type="Pfam" id="PF01237">
    <property type="entry name" value="Oxysterol_BP"/>
    <property type="match status" value="1"/>
</dbReference>
<dbReference type="GO" id="GO:0006869">
    <property type="term" value="P:lipid transport"/>
    <property type="evidence" value="ECO:0007669"/>
    <property type="project" value="UniProtKB-KW"/>
</dbReference>
<dbReference type="AlphaFoldDB" id="A0AAQ5ZR48"/>
<keyword evidence="2 6" id="KW-0813">Transport</keyword>
<dbReference type="InterPro" id="IPR037239">
    <property type="entry name" value="OSBP_sf"/>
</dbReference>
<feature type="coiled-coil region" evidence="7">
    <location>
        <begin position="403"/>
        <end position="437"/>
    </location>
</feature>
<dbReference type="FunFam" id="3.30.70.3490:FF:000003">
    <property type="entry name" value="Oxysterol-binding protein"/>
    <property type="match status" value="1"/>
</dbReference>
<name>A0AAQ5ZR48_AMPOC</name>
<evidence type="ECO:0000256" key="4">
    <source>
        <dbReference type="ARBA" id="ARBA00023121"/>
    </source>
</evidence>
<dbReference type="GO" id="GO:0005886">
    <property type="term" value="C:plasma membrane"/>
    <property type="evidence" value="ECO:0007669"/>
    <property type="project" value="TreeGrafter"/>
</dbReference>
<dbReference type="InterPro" id="IPR000648">
    <property type="entry name" value="Oxysterol-bd"/>
</dbReference>
<dbReference type="PROSITE" id="PS01013">
    <property type="entry name" value="OSBP"/>
    <property type="match status" value="1"/>
</dbReference>
<keyword evidence="4" id="KW-0446">Lipid-binding</keyword>
<evidence type="ECO:0000256" key="2">
    <source>
        <dbReference type="ARBA" id="ARBA00022448"/>
    </source>
</evidence>
<feature type="compositionally biased region" description="Basic and acidic residues" evidence="8">
    <location>
        <begin position="319"/>
        <end position="336"/>
    </location>
</feature>
<evidence type="ECO:0000256" key="7">
    <source>
        <dbReference type="SAM" id="Coils"/>
    </source>
</evidence>
<organism evidence="9 10">
    <name type="scientific">Amphiprion ocellaris</name>
    <name type="common">Clown anemonefish</name>
    <dbReference type="NCBI Taxonomy" id="80972"/>
    <lineage>
        <taxon>Eukaryota</taxon>
        <taxon>Metazoa</taxon>
        <taxon>Chordata</taxon>
        <taxon>Craniata</taxon>
        <taxon>Vertebrata</taxon>
        <taxon>Euteleostomi</taxon>
        <taxon>Actinopterygii</taxon>
        <taxon>Neopterygii</taxon>
        <taxon>Teleostei</taxon>
        <taxon>Neoteleostei</taxon>
        <taxon>Acanthomorphata</taxon>
        <taxon>Ovalentaria</taxon>
        <taxon>Pomacentridae</taxon>
        <taxon>Amphiprion</taxon>
    </lineage>
</organism>
<gene>
    <name evidence="9" type="primary">OSBPL1A</name>
</gene>
<feature type="region of interest" description="Disordered" evidence="8">
    <location>
        <begin position="319"/>
        <end position="346"/>
    </location>
</feature>
<evidence type="ECO:0000256" key="8">
    <source>
        <dbReference type="SAM" id="MobiDB-lite"/>
    </source>
</evidence>
<feature type="compositionally biased region" description="Basic and acidic residues" evidence="8">
    <location>
        <begin position="49"/>
        <end position="59"/>
    </location>
</feature>